<feature type="site" description="Important for substrate specificity" evidence="3">
    <location>
        <position position="155"/>
    </location>
</feature>
<dbReference type="GO" id="GO:0036221">
    <property type="term" value="F:UTP diphosphatase activity"/>
    <property type="evidence" value="ECO:0007669"/>
    <property type="project" value="RHEA"/>
</dbReference>
<proteinExistence type="inferred from homology"/>
<dbReference type="InterPro" id="IPR029001">
    <property type="entry name" value="ITPase-like_fam"/>
</dbReference>
<dbReference type="GO" id="GO:0005737">
    <property type="term" value="C:cytoplasm"/>
    <property type="evidence" value="ECO:0007669"/>
    <property type="project" value="UniProtKB-SubCell"/>
</dbReference>
<dbReference type="eggNOG" id="COG0424">
    <property type="taxonomic scope" value="Bacteria"/>
</dbReference>
<dbReference type="Pfam" id="PF02545">
    <property type="entry name" value="Maf"/>
    <property type="match status" value="1"/>
</dbReference>
<evidence type="ECO:0000256" key="1">
    <source>
        <dbReference type="ARBA" id="ARBA00001968"/>
    </source>
</evidence>
<dbReference type="InterPro" id="IPR003697">
    <property type="entry name" value="Maf-like"/>
</dbReference>
<evidence type="ECO:0000256" key="3">
    <source>
        <dbReference type="HAMAP-Rule" id="MF_00528"/>
    </source>
</evidence>
<dbReference type="PIRSF" id="PIRSF006305">
    <property type="entry name" value="Maf"/>
    <property type="match status" value="1"/>
</dbReference>
<evidence type="ECO:0000313" key="4">
    <source>
        <dbReference type="EMBL" id="OBY10843.1"/>
    </source>
</evidence>
<comment type="catalytic activity">
    <reaction evidence="3">
        <text>dTTP + H2O = dTMP + diphosphate + H(+)</text>
        <dbReference type="Rhea" id="RHEA:28534"/>
        <dbReference type="ChEBI" id="CHEBI:15377"/>
        <dbReference type="ChEBI" id="CHEBI:15378"/>
        <dbReference type="ChEBI" id="CHEBI:33019"/>
        <dbReference type="ChEBI" id="CHEBI:37568"/>
        <dbReference type="ChEBI" id="CHEBI:63528"/>
        <dbReference type="EC" id="3.6.1.9"/>
    </reaction>
</comment>
<dbReference type="NCBIfam" id="TIGR00172">
    <property type="entry name" value="maf"/>
    <property type="match status" value="1"/>
</dbReference>
<gene>
    <name evidence="4" type="ORF">CP373A1_10090</name>
</gene>
<dbReference type="GeneID" id="42774765"/>
<protein>
    <recommendedName>
        <fullName evidence="3">dTTP/UTP pyrophosphatase</fullName>
        <shortName evidence="3">dTTPase/UTPase</shortName>
        <ecNumber evidence="3">3.6.1.9</ecNumber>
    </recommendedName>
    <alternativeName>
        <fullName evidence="3">Nucleoside triphosphate pyrophosphatase</fullName>
    </alternativeName>
    <alternativeName>
        <fullName evidence="3">Nucleotide pyrophosphatase</fullName>
        <shortName evidence="3">Nucleotide PPase</shortName>
    </alternativeName>
</protein>
<dbReference type="NCBIfam" id="NF000867">
    <property type="entry name" value="PRK00078.1"/>
    <property type="match status" value="1"/>
</dbReference>
<dbReference type="AlphaFoldDB" id="A0A174QXA7"/>
<dbReference type="EC" id="3.6.1.9" evidence="3"/>
<dbReference type="SUPFAM" id="SSF52972">
    <property type="entry name" value="ITPase-like"/>
    <property type="match status" value="1"/>
</dbReference>
<dbReference type="GO" id="GO:0036218">
    <property type="term" value="F:dTTP diphosphatase activity"/>
    <property type="evidence" value="ECO:0007669"/>
    <property type="project" value="RHEA"/>
</dbReference>
<dbReference type="CDD" id="cd00555">
    <property type="entry name" value="Maf"/>
    <property type="match status" value="1"/>
</dbReference>
<dbReference type="RefSeq" id="WP_027096929.1">
    <property type="nucleotide sequence ID" value="NZ_CABHIH010000002.1"/>
</dbReference>
<comment type="cofactor">
    <cofactor evidence="1 3">
        <name>a divalent metal cation</name>
        <dbReference type="ChEBI" id="CHEBI:60240"/>
    </cofactor>
</comment>
<comment type="caution">
    <text evidence="4">The sequence shown here is derived from an EMBL/GenBank/DDBJ whole genome shotgun (WGS) entry which is preliminary data.</text>
</comment>
<comment type="function">
    <text evidence="3">Nucleoside triphosphate pyrophosphatase that hydrolyzes dTTP and UTP. May have a dual role in cell division arrest and in preventing the incorporation of modified nucleotides into cellular nucleic acids.</text>
</comment>
<dbReference type="HAMAP" id="MF_00528">
    <property type="entry name" value="Maf"/>
    <property type="match status" value="1"/>
</dbReference>
<keyword evidence="3" id="KW-0963">Cytoplasm</keyword>
<dbReference type="EMBL" id="MAPZ01000019">
    <property type="protein sequence ID" value="OBY10843.1"/>
    <property type="molecule type" value="Genomic_DNA"/>
</dbReference>
<accession>A0A174QXA7</accession>
<comment type="subcellular location">
    <subcellularLocation>
        <location evidence="3">Cytoplasm</location>
    </subcellularLocation>
</comment>
<dbReference type="PANTHER" id="PTHR43213">
    <property type="entry name" value="BIFUNCTIONAL DTTP/UTP PYROPHOSPHATASE/METHYLTRANSFERASE PROTEIN-RELATED"/>
    <property type="match status" value="1"/>
</dbReference>
<evidence type="ECO:0000256" key="2">
    <source>
        <dbReference type="ARBA" id="ARBA00022801"/>
    </source>
</evidence>
<keyword evidence="3" id="KW-0546">Nucleotide metabolism</keyword>
<dbReference type="PANTHER" id="PTHR43213:SF5">
    <property type="entry name" value="BIFUNCTIONAL DTTP_UTP PYROPHOSPHATASE_METHYLTRANSFERASE PROTEIN-RELATED"/>
    <property type="match status" value="1"/>
</dbReference>
<comment type="similarity">
    <text evidence="3">Belongs to the Maf family. YhdE subfamily.</text>
</comment>
<comment type="caution">
    <text evidence="3">Lacks conserved residue(s) required for the propagation of feature annotation.</text>
</comment>
<sequence length="188" mass="21004">MKIVLASASERRQELLSRLVEEFEVIISNFDENKVVFKGNVKEYVENIALGKAIDVQKSIHEDAIIIAADTIVTLDNKILGKPKDGTEAFSMLKDLSERTHNVYSGIVLINTKTGKIIKDSLCTEVKFSKLKDEEIIKYIESKEPFDKAGAYGIQGKGGIFVEEIKGCYYNVVGLPLNKLKSMMDKIV</sequence>
<dbReference type="GO" id="GO:0009117">
    <property type="term" value="P:nucleotide metabolic process"/>
    <property type="evidence" value="ECO:0007669"/>
    <property type="project" value="UniProtKB-KW"/>
</dbReference>
<feature type="active site" description="Proton acceptor" evidence="3">
    <location>
        <position position="70"/>
    </location>
</feature>
<name>A0A174QXA7_9CLOT</name>
<evidence type="ECO:0000313" key="5">
    <source>
        <dbReference type="Proteomes" id="UP000092714"/>
    </source>
</evidence>
<comment type="catalytic activity">
    <reaction evidence="3">
        <text>UTP + H2O = UMP + diphosphate + H(+)</text>
        <dbReference type="Rhea" id="RHEA:29395"/>
        <dbReference type="ChEBI" id="CHEBI:15377"/>
        <dbReference type="ChEBI" id="CHEBI:15378"/>
        <dbReference type="ChEBI" id="CHEBI:33019"/>
        <dbReference type="ChEBI" id="CHEBI:46398"/>
        <dbReference type="ChEBI" id="CHEBI:57865"/>
        <dbReference type="EC" id="3.6.1.9"/>
    </reaction>
</comment>
<keyword evidence="5" id="KW-1185">Reference proteome</keyword>
<feature type="site" description="Important for substrate specificity" evidence="3">
    <location>
        <position position="11"/>
    </location>
</feature>
<keyword evidence="2 3" id="KW-0378">Hydrolase</keyword>
<organism evidence="4 5">
    <name type="scientific">Clostridium paraputrificum</name>
    <dbReference type="NCBI Taxonomy" id="29363"/>
    <lineage>
        <taxon>Bacteria</taxon>
        <taxon>Bacillati</taxon>
        <taxon>Bacillota</taxon>
        <taxon>Clostridia</taxon>
        <taxon>Eubacteriales</taxon>
        <taxon>Clostridiaceae</taxon>
        <taxon>Clostridium</taxon>
    </lineage>
</organism>
<dbReference type="Gene3D" id="3.90.950.10">
    <property type="match status" value="1"/>
</dbReference>
<dbReference type="Proteomes" id="UP000092714">
    <property type="component" value="Unassembled WGS sequence"/>
</dbReference>
<dbReference type="OrthoDB" id="9807767at2"/>
<feature type="site" description="Important for substrate specificity" evidence="3">
    <location>
        <position position="71"/>
    </location>
</feature>
<reference evidence="4 5" key="1">
    <citation type="submission" date="2016-06" db="EMBL/GenBank/DDBJ databases">
        <authorList>
            <person name="Kjaerup R.B."/>
            <person name="Dalgaard T.S."/>
            <person name="Juul-Madsen H.R."/>
        </authorList>
    </citation>
    <scope>NUCLEOTIDE SEQUENCE [LARGE SCALE GENOMIC DNA]</scope>
    <source>
        <strain evidence="4 5">373-A1</strain>
    </source>
</reference>